<dbReference type="AlphaFoldDB" id="A0A060VRE5"/>
<proteinExistence type="inferred from homology"/>
<keyword evidence="3" id="KW-0963">Cytoplasm</keyword>
<dbReference type="PANTHER" id="PTHR12112">
    <property type="entry name" value="BNIP - RELATED"/>
    <property type="match status" value="1"/>
</dbReference>
<evidence type="ECO:0000256" key="2">
    <source>
        <dbReference type="ARBA" id="ARBA00010331"/>
    </source>
</evidence>
<evidence type="ECO:0000256" key="3">
    <source>
        <dbReference type="ARBA" id="ARBA00022490"/>
    </source>
</evidence>
<dbReference type="Gene3D" id="3.10.310.20">
    <property type="entry name" value="DHHA2 domain"/>
    <property type="match status" value="1"/>
</dbReference>
<dbReference type="GO" id="GO:0016462">
    <property type="term" value="F:pyrophosphatase activity"/>
    <property type="evidence" value="ECO:0007669"/>
    <property type="project" value="InterPro"/>
</dbReference>
<gene>
    <name evidence="6" type="ORF">GSONMT00071534001</name>
</gene>
<dbReference type="GO" id="GO:0005737">
    <property type="term" value="C:cytoplasm"/>
    <property type="evidence" value="ECO:0007669"/>
    <property type="project" value="UniProtKB-SubCell"/>
</dbReference>
<reference evidence="6" key="1">
    <citation type="journal article" date="2014" name="Nat. Commun.">
        <title>The rainbow trout genome provides novel insights into evolution after whole-genome duplication in vertebrates.</title>
        <authorList>
            <person name="Berthelot C."/>
            <person name="Brunet F."/>
            <person name="Chalopin D."/>
            <person name="Juanchich A."/>
            <person name="Bernard M."/>
            <person name="Noel B."/>
            <person name="Bento P."/>
            <person name="Da Silva C."/>
            <person name="Labadie K."/>
            <person name="Alberti A."/>
            <person name="Aury J.M."/>
            <person name="Louis A."/>
            <person name="Dehais P."/>
            <person name="Bardou P."/>
            <person name="Montfort J."/>
            <person name="Klopp C."/>
            <person name="Cabau C."/>
            <person name="Gaspin C."/>
            <person name="Thorgaard G.H."/>
            <person name="Boussaha M."/>
            <person name="Quillet E."/>
            <person name="Guyomard R."/>
            <person name="Galiana D."/>
            <person name="Bobe J."/>
            <person name="Volff J.N."/>
            <person name="Genet C."/>
            <person name="Wincker P."/>
            <person name="Jaillon O."/>
            <person name="Roest Crollius H."/>
            <person name="Guiguen Y."/>
        </authorList>
    </citation>
    <scope>NUCLEOTIDE SEQUENCE [LARGE SCALE GENOMIC DNA]</scope>
</reference>
<dbReference type="InterPro" id="IPR004097">
    <property type="entry name" value="DHHA2"/>
</dbReference>
<dbReference type="FunFam" id="3.40.525.10:FF:000001">
    <property type="entry name" value="BCL2/adenovirus E1B protein-interacting protein 2"/>
    <property type="match status" value="1"/>
</dbReference>
<dbReference type="GO" id="GO:0006915">
    <property type="term" value="P:apoptotic process"/>
    <property type="evidence" value="ECO:0007669"/>
    <property type="project" value="TreeGrafter"/>
</dbReference>
<dbReference type="CDD" id="cd00170">
    <property type="entry name" value="SEC14"/>
    <property type="match status" value="1"/>
</dbReference>
<comment type="similarity">
    <text evidence="2">Belongs to the PPase class C family. Prune subfamily.</text>
</comment>
<dbReference type="EMBL" id="FR904286">
    <property type="protein sequence ID" value="CDQ57376.1"/>
    <property type="molecule type" value="Genomic_DNA"/>
</dbReference>
<dbReference type="InterPro" id="IPR038222">
    <property type="entry name" value="DHHA2_dom_sf"/>
</dbReference>
<reference evidence="6" key="2">
    <citation type="submission" date="2014-03" db="EMBL/GenBank/DDBJ databases">
        <authorList>
            <person name="Genoscope - CEA"/>
        </authorList>
    </citation>
    <scope>NUCLEOTIDE SEQUENCE</scope>
</reference>
<dbReference type="Pfam" id="PF13716">
    <property type="entry name" value="CRAL_TRIO_2"/>
    <property type="match status" value="1"/>
</dbReference>
<dbReference type="Pfam" id="PF12496">
    <property type="entry name" value="BNIP2"/>
    <property type="match status" value="1"/>
</dbReference>
<organism evidence="6 7">
    <name type="scientific">Oncorhynchus mykiss</name>
    <name type="common">Rainbow trout</name>
    <name type="synonym">Salmo gairdneri</name>
    <dbReference type="NCBI Taxonomy" id="8022"/>
    <lineage>
        <taxon>Eukaryota</taxon>
        <taxon>Metazoa</taxon>
        <taxon>Chordata</taxon>
        <taxon>Craniata</taxon>
        <taxon>Vertebrata</taxon>
        <taxon>Euteleostomi</taxon>
        <taxon>Actinopterygii</taxon>
        <taxon>Neopterygii</taxon>
        <taxon>Teleostei</taxon>
        <taxon>Protacanthopterygii</taxon>
        <taxon>Salmoniformes</taxon>
        <taxon>Salmonidae</taxon>
        <taxon>Salmoninae</taxon>
        <taxon>Oncorhynchus</taxon>
    </lineage>
</organism>
<dbReference type="InterPro" id="IPR036865">
    <property type="entry name" value="CRAL-TRIO_dom_sf"/>
</dbReference>
<feature type="domain" description="CRAL-TRIO" evidence="5">
    <location>
        <begin position="447"/>
        <end position="604"/>
    </location>
</feature>
<feature type="region of interest" description="Disordered" evidence="4">
    <location>
        <begin position="140"/>
        <end position="160"/>
    </location>
</feature>
<accession>A0A060VRE5</accession>
<dbReference type="PANTHER" id="PTHR12112:SF21">
    <property type="entry name" value="BCL-2_ADENOVIRUS E1B 19 KDA-INTERACTING PROTEIN 2-LIKE PROTEIN"/>
    <property type="match status" value="1"/>
</dbReference>
<evidence type="ECO:0000313" key="7">
    <source>
        <dbReference type="Proteomes" id="UP000193380"/>
    </source>
</evidence>
<dbReference type="PaxDb" id="8022-A0A060VRE5"/>
<evidence type="ECO:0000256" key="1">
    <source>
        <dbReference type="ARBA" id="ARBA00004496"/>
    </source>
</evidence>
<dbReference type="Proteomes" id="UP000193380">
    <property type="component" value="Unassembled WGS sequence"/>
</dbReference>
<dbReference type="InterPro" id="IPR001251">
    <property type="entry name" value="CRAL-TRIO_dom"/>
</dbReference>
<dbReference type="Gene3D" id="3.40.525.10">
    <property type="entry name" value="CRAL-TRIO lipid binding domain"/>
    <property type="match status" value="1"/>
</dbReference>
<dbReference type="Pfam" id="PF02833">
    <property type="entry name" value="DHHA2"/>
    <property type="match status" value="1"/>
</dbReference>
<dbReference type="STRING" id="8022.A0A060VRE5"/>
<sequence>MKAVSGGDLRLAVCTVYMTLDVFLQRRSLQQELCEFCHKHHFGAVVAMTISFNERSEPHRQLAVYSSSTLYREEVSQALEKSCNPSLSFSPMSSPFNNIKSYLQGNALASRKKVLPILKNFLKEWDKKQVHCGEAEDFEELDDHVDPTGSPSFDDDARPRCFSASRHHRRRLLGTEDSGMEEDFQVPATPMNSLVEGCPLDAGLPRISAEAILEKFSRMGGEAGENKDGNWPVVIAVWTWFADTLTSTVFTATIRKLATVNLHSNNMEQREEVHEEEEEEKDMHIPRSPPRNAHGTNEVLGNPTLADDDRPDPPSSLALMEPQPRKKRLMAPALSLTLDRSDSAVSDDYATAALIPSPDDDDLGLDFDLDAMETPSDSESLHFPVHDMDLEDDLGVASCCHKARGSVPEQIGVGSLDQDQVDSQGTRWRRFCMGDPPQESLVNMSVLEPYLRVLSHGGYFGDGSNDIIVFSSCYLPENTMENYQYVMDNLFRYIVGTLDLMVAENYVIVYLCAMAQRNKLPGIGWLRECYTTIDRRLRKSLKDLYIVHPTWYIKALITIIKPFISSKFSRKLQFIDRFQELSQHIPIERVQIPDCVRQFDENMDR</sequence>
<dbReference type="PROSITE" id="PS50191">
    <property type="entry name" value="CRAL_TRIO"/>
    <property type="match status" value="1"/>
</dbReference>
<comment type="subcellular location">
    <subcellularLocation>
        <location evidence="1">Cytoplasm</location>
    </subcellularLocation>
</comment>
<dbReference type="SMART" id="SM01131">
    <property type="entry name" value="DHHA2"/>
    <property type="match status" value="1"/>
</dbReference>
<feature type="region of interest" description="Disordered" evidence="4">
    <location>
        <begin position="267"/>
        <end position="326"/>
    </location>
</feature>
<dbReference type="SUPFAM" id="SSF52087">
    <property type="entry name" value="CRAL/TRIO domain"/>
    <property type="match status" value="1"/>
</dbReference>
<dbReference type="InterPro" id="IPR022181">
    <property type="entry name" value="Bcl2-/adenovirus-E1B"/>
</dbReference>
<evidence type="ECO:0000313" key="6">
    <source>
        <dbReference type="EMBL" id="CDQ57376.1"/>
    </source>
</evidence>
<protein>
    <recommendedName>
        <fullName evidence="5">CRAL-TRIO domain-containing protein</fullName>
    </recommendedName>
</protein>
<name>A0A060VRE5_ONCMY</name>
<evidence type="ECO:0000259" key="5">
    <source>
        <dbReference type="PROSITE" id="PS50191"/>
    </source>
</evidence>
<dbReference type="SMART" id="SM00516">
    <property type="entry name" value="SEC14"/>
    <property type="match status" value="1"/>
</dbReference>
<evidence type="ECO:0000256" key="4">
    <source>
        <dbReference type="SAM" id="MobiDB-lite"/>
    </source>
</evidence>